<dbReference type="HOGENOM" id="CLU_080433_1_0_9"/>
<dbReference type="OrthoDB" id="2063291at2"/>
<protein>
    <submittedName>
        <fullName evidence="2">Xylose isomerase</fullName>
    </submittedName>
</protein>
<dbReference type="Gene3D" id="3.20.20.150">
    <property type="entry name" value="Divalent-metal-dependent TIM barrel enzymes"/>
    <property type="match status" value="1"/>
</dbReference>
<dbReference type="InterPro" id="IPR050312">
    <property type="entry name" value="IolE/XylAMocC-like"/>
</dbReference>
<feature type="domain" description="Xylose isomerase-like TIM barrel" evidence="1">
    <location>
        <begin position="21"/>
        <end position="266"/>
    </location>
</feature>
<evidence type="ECO:0000259" key="1">
    <source>
        <dbReference type="Pfam" id="PF01261"/>
    </source>
</evidence>
<dbReference type="EMBL" id="CP003422">
    <property type="protein sequence ID" value="AFH63246.1"/>
    <property type="molecule type" value="Genomic_DNA"/>
</dbReference>
<reference evidence="2 3" key="1">
    <citation type="submission" date="2013-06" db="EMBL/GenBank/DDBJ databases">
        <title>Complete genome sequence of Paenibacillus mucilaginosus K02.</title>
        <authorList>
            <person name="Xiao B."/>
            <person name="Sun L."/>
            <person name="Xiao L."/>
            <person name="Lian B."/>
        </authorList>
    </citation>
    <scope>NUCLEOTIDE SEQUENCE [LARGE SCALE GENOMIC DNA]</scope>
    <source>
        <strain evidence="2 3">K02</strain>
    </source>
</reference>
<evidence type="ECO:0000313" key="3">
    <source>
        <dbReference type="Proteomes" id="UP000007392"/>
    </source>
</evidence>
<dbReference type="Pfam" id="PF01261">
    <property type="entry name" value="AP_endonuc_2"/>
    <property type="match status" value="1"/>
</dbReference>
<dbReference type="SUPFAM" id="SSF51658">
    <property type="entry name" value="Xylose isomerase-like"/>
    <property type="match status" value="1"/>
</dbReference>
<dbReference type="AlphaFoldDB" id="I0BLJ9"/>
<dbReference type="InterPro" id="IPR036237">
    <property type="entry name" value="Xyl_isomerase-like_sf"/>
</dbReference>
<proteinExistence type="predicted"/>
<keyword evidence="2" id="KW-0413">Isomerase</keyword>
<evidence type="ECO:0000313" key="2">
    <source>
        <dbReference type="EMBL" id="AFH63246.1"/>
    </source>
</evidence>
<dbReference type="PANTHER" id="PTHR12110">
    <property type="entry name" value="HYDROXYPYRUVATE ISOMERASE"/>
    <property type="match status" value="1"/>
</dbReference>
<dbReference type="InterPro" id="IPR013022">
    <property type="entry name" value="Xyl_isomerase-like_TIM-brl"/>
</dbReference>
<dbReference type="KEGG" id="pmw:B2K_21510"/>
<sequence length="296" mass="32797">MNPLGFMSYIYMGLSAEEMLRETKKHGLRYIQLDPRQKLGVMDEEPLSPVRAQRLRALFEEGGIAVIGLSGYTNLMLPDPAKREQKLRQLEKMIDLCPHYGTRYILTETGSLHPTNSWRDCPENRTAEAWEQLVGTIGRLRDRAVANGAVLIIEGFVNNVLGSPRQAVQLTQELGSEGLEIVMDPFNYLTQDDLLRQREAMTELFDAVGPACPMAHAKDALYAEDGTFTTPRVGTGQADWPLYAELLARRLPEVPLILEHAKPEEVGECLERIAAAFKAGTGRGQPAGEGTARHGA</sequence>
<dbReference type="GO" id="GO:0016853">
    <property type="term" value="F:isomerase activity"/>
    <property type="evidence" value="ECO:0007669"/>
    <property type="project" value="UniProtKB-KW"/>
</dbReference>
<name>I0BLJ9_9BACL</name>
<accession>I0BLJ9</accession>
<dbReference type="PATRIC" id="fig|997761.3.peg.4224"/>
<organism evidence="2 3">
    <name type="scientific">Paenibacillus mucilaginosus K02</name>
    <dbReference type="NCBI Taxonomy" id="997761"/>
    <lineage>
        <taxon>Bacteria</taxon>
        <taxon>Bacillati</taxon>
        <taxon>Bacillota</taxon>
        <taxon>Bacilli</taxon>
        <taxon>Bacillales</taxon>
        <taxon>Paenibacillaceae</taxon>
        <taxon>Paenibacillus</taxon>
    </lineage>
</organism>
<dbReference type="PANTHER" id="PTHR12110:SF21">
    <property type="entry name" value="XYLOSE ISOMERASE-LIKE TIM BARREL DOMAIN-CONTAINING PROTEIN"/>
    <property type="match status" value="1"/>
</dbReference>
<dbReference type="Proteomes" id="UP000007392">
    <property type="component" value="Chromosome"/>
</dbReference>
<gene>
    <name evidence="2" type="ORF">B2K_21510</name>
</gene>